<dbReference type="RefSeq" id="WP_035087687.1">
    <property type="nucleotide sequence ID" value="NZ_JQGC01000041.1"/>
</dbReference>
<organism evidence="1 2">
    <name type="scientific">Devosia riboflavina</name>
    <dbReference type="NCBI Taxonomy" id="46914"/>
    <lineage>
        <taxon>Bacteria</taxon>
        <taxon>Pseudomonadati</taxon>
        <taxon>Pseudomonadota</taxon>
        <taxon>Alphaproteobacteria</taxon>
        <taxon>Hyphomicrobiales</taxon>
        <taxon>Devosiaceae</taxon>
        <taxon>Devosia</taxon>
    </lineage>
</organism>
<dbReference type="Proteomes" id="UP000028981">
    <property type="component" value="Unassembled WGS sequence"/>
</dbReference>
<name>A0A087LTK1_9HYPH</name>
<protein>
    <recommendedName>
        <fullName evidence="3">Valyl-tRNA synthetase</fullName>
    </recommendedName>
</protein>
<dbReference type="AlphaFoldDB" id="A0A087LTK1"/>
<comment type="caution">
    <text evidence="1">The sequence shown here is derived from an EMBL/GenBank/DDBJ whole genome shotgun (WGS) entry which is preliminary data.</text>
</comment>
<accession>A0A087LTK1</accession>
<dbReference type="OrthoDB" id="9809825at2"/>
<reference evidence="1 2" key="1">
    <citation type="submission" date="2014-08" db="EMBL/GenBank/DDBJ databases">
        <authorList>
            <person name="Hassan Y.I."/>
            <person name="Lepp D."/>
            <person name="Zhou T."/>
        </authorList>
    </citation>
    <scope>NUCLEOTIDE SEQUENCE [LARGE SCALE GENOMIC DNA]</scope>
    <source>
        <strain evidence="1 2">IFO13584</strain>
    </source>
</reference>
<proteinExistence type="predicted"/>
<gene>
    <name evidence="1" type="ORF">JP75_25095</name>
</gene>
<dbReference type="Pfam" id="PF14117">
    <property type="entry name" value="DUF4287"/>
    <property type="match status" value="1"/>
</dbReference>
<dbReference type="STRING" id="46914.JP75_25095"/>
<evidence type="ECO:0008006" key="3">
    <source>
        <dbReference type="Google" id="ProtNLM"/>
    </source>
</evidence>
<evidence type="ECO:0000313" key="1">
    <source>
        <dbReference type="EMBL" id="KFL27954.1"/>
    </source>
</evidence>
<sequence length="70" mass="7710">MTFAAYLSNIEKQTGVSPDEFIRLATEKGFTTSGTKATAITDWLKADYKLGHGHAMAIYKLLKEQDGLTN</sequence>
<evidence type="ECO:0000313" key="2">
    <source>
        <dbReference type="Proteomes" id="UP000028981"/>
    </source>
</evidence>
<keyword evidence="2" id="KW-1185">Reference proteome</keyword>
<dbReference type="InterPro" id="IPR025629">
    <property type="entry name" value="DUF4287"/>
</dbReference>
<dbReference type="EMBL" id="JQGC01000041">
    <property type="protein sequence ID" value="KFL27954.1"/>
    <property type="molecule type" value="Genomic_DNA"/>
</dbReference>